<evidence type="ECO:0000256" key="2">
    <source>
        <dbReference type="ARBA" id="ARBA00022617"/>
    </source>
</evidence>
<dbReference type="SMART" id="SM01117">
    <property type="entry name" value="Cyt-b5"/>
    <property type="match status" value="1"/>
</dbReference>
<feature type="non-terminal residue" evidence="9">
    <location>
        <position position="1"/>
    </location>
</feature>
<comment type="caution">
    <text evidence="9">The sequence shown here is derived from an EMBL/GenBank/DDBJ whole genome shotgun (WGS) entry which is preliminary data.</text>
</comment>
<protein>
    <submittedName>
        <fullName evidence="9">Cytochrome b5 reductase 4</fullName>
        <ecNumber evidence="9">1.6.2.2</ecNumber>
    </submittedName>
</protein>
<dbReference type="PANTHER" id="PTHR46237">
    <property type="entry name" value="CYTOCHROME B5 REDUCTASE 4 FAMILY MEMBER"/>
    <property type="match status" value="1"/>
</dbReference>
<dbReference type="STRING" id="10195.A0A3M7RW01"/>
<dbReference type="PROSITE" id="PS50255">
    <property type="entry name" value="CYTOCHROME_B5_2"/>
    <property type="match status" value="1"/>
</dbReference>
<dbReference type="GO" id="GO:0046872">
    <property type="term" value="F:metal ion binding"/>
    <property type="evidence" value="ECO:0007669"/>
    <property type="project" value="UniProtKB-KW"/>
</dbReference>
<dbReference type="GO" id="GO:0005737">
    <property type="term" value="C:cytoplasm"/>
    <property type="evidence" value="ECO:0007669"/>
    <property type="project" value="TreeGrafter"/>
</dbReference>
<keyword evidence="3" id="KW-0479">Metal-binding</keyword>
<dbReference type="InterPro" id="IPR001433">
    <property type="entry name" value="OxRdtase_FAD/NAD-bd"/>
</dbReference>
<dbReference type="Gene3D" id="2.40.30.10">
    <property type="entry name" value="Translation factors"/>
    <property type="match status" value="1"/>
</dbReference>
<dbReference type="Pfam" id="PF00175">
    <property type="entry name" value="NAD_binding_1"/>
    <property type="match status" value="1"/>
</dbReference>
<dbReference type="Gene3D" id="3.40.50.80">
    <property type="entry name" value="Nucleotide-binding domain of ferredoxin-NADP reductase (FNR) module"/>
    <property type="match status" value="1"/>
</dbReference>
<dbReference type="SUPFAM" id="SSF52343">
    <property type="entry name" value="Ferredoxin reductase-like, C-terminal NADP-linked domain"/>
    <property type="match status" value="1"/>
</dbReference>
<proteinExistence type="inferred from homology"/>
<keyword evidence="2" id="KW-0349">Heme</keyword>
<dbReference type="PROSITE" id="PS00191">
    <property type="entry name" value="CYTOCHROME_B5_1"/>
    <property type="match status" value="1"/>
</dbReference>
<dbReference type="SUPFAM" id="SSF55856">
    <property type="entry name" value="Cytochrome b5-like heme/steroid binding domain"/>
    <property type="match status" value="1"/>
</dbReference>
<evidence type="ECO:0000256" key="6">
    <source>
        <dbReference type="SAM" id="MobiDB-lite"/>
    </source>
</evidence>
<sequence length="604" mass="68575">VFKLGCYPDKLKGSVADPAADPQNNSSLNNSLSKSLKNEKNKDLSTILDESHLTSNSDKPHNLVKNFHNNSTGDTSLNISKTDLDKFNQTKHSKITLNQTQKLETSVSSSLKANNALLLPPKEATNEGLAKIENERKKCALGKGYSLMDWIRFSKATLDLAGNKGILRPITVEELSKHDKEDDCWMAIFGKVYNVTPYMKYHPGGVDELMKGAGKNATDLFIQVHQWVNVQSMLEKCLLGSLDSLSPPVNSAKLELKPKMEVEAKKNTFEIPVLDSYQSNQSCNIVLYTKCKNLQSDCLIIDKSNDPLNSNFLILFIYIPSGIYKYCLELPAPVKENYDVKFSKEGKIEIILFKLEQIHWWQMCPKLKFSAEKIEESKIGINFRECILKSRDNLTHDTSLYKFDLPNTSRMRVPIGLHIFLRLPKNRELAKPYTVVSESLLHENDQLESQICLIIKHYTDGELTSDLNKIPIGSKVEISNYSGSFNFDVLSNCCNLYLICAGSGFTPMIRIIKRCLTMDNIEMIKIIFFNKTEQDIIYHQDLEKLGQQFPKLKICNILSDEKEHWKGKRGRINDELLGELINKSSNNPYFCICGPNKFTETAKE</sequence>
<dbReference type="EMBL" id="REGN01002515">
    <property type="protein sequence ID" value="RNA27630.1"/>
    <property type="molecule type" value="Genomic_DNA"/>
</dbReference>
<keyword evidence="4 9" id="KW-0560">Oxidoreductase</keyword>
<organism evidence="9 10">
    <name type="scientific">Brachionus plicatilis</name>
    <name type="common">Marine rotifer</name>
    <name type="synonym">Brachionus muelleri</name>
    <dbReference type="NCBI Taxonomy" id="10195"/>
    <lineage>
        <taxon>Eukaryota</taxon>
        <taxon>Metazoa</taxon>
        <taxon>Spiralia</taxon>
        <taxon>Gnathifera</taxon>
        <taxon>Rotifera</taxon>
        <taxon>Eurotatoria</taxon>
        <taxon>Monogononta</taxon>
        <taxon>Pseudotrocha</taxon>
        <taxon>Ploima</taxon>
        <taxon>Brachionidae</taxon>
        <taxon>Brachionus</taxon>
    </lineage>
</organism>
<dbReference type="SUPFAM" id="SSF49764">
    <property type="entry name" value="HSP20-like chaperones"/>
    <property type="match status" value="1"/>
</dbReference>
<dbReference type="InterPro" id="IPR036400">
    <property type="entry name" value="Cyt_B5-like_heme/steroid_sf"/>
</dbReference>
<dbReference type="InterPro" id="IPR039261">
    <property type="entry name" value="FNR_nucleotide-bd"/>
</dbReference>
<reference evidence="9 10" key="1">
    <citation type="journal article" date="2018" name="Sci. Rep.">
        <title>Genomic signatures of local adaptation to the degree of environmental predictability in rotifers.</title>
        <authorList>
            <person name="Franch-Gras L."/>
            <person name="Hahn C."/>
            <person name="Garcia-Roger E.M."/>
            <person name="Carmona M.J."/>
            <person name="Serra M."/>
            <person name="Gomez A."/>
        </authorList>
    </citation>
    <scope>NUCLEOTIDE SEQUENCE [LARGE SCALE GENOMIC DNA]</scope>
    <source>
        <strain evidence="9">HYR1</strain>
    </source>
</reference>
<feature type="domain" description="Cytochrome b5 heme-binding" evidence="7">
    <location>
        <begin position="167"/>
        <end position="243"/>
    </location>
</feature>
<evidence type="ECO:0000259" key="7">
    <source>
        <dbReference type="PROSITE" id="PS50255"/>
    </source>
</evidence>
<dbReference type="SUPFAM" id="SSF63380">
    <property type="entry name" value="Riboflavin synthase domain-like"/>
    <property type="match status" value="1"/>
</dbReference>
<dbReference type="InterPro" id="IPR008978">
    <property type="entry name" value="HSP20-like_chaperone"/>
</dbReference>
<evidence type="ECO:0000256" key="1">
    <source>
        <dbReference type="ARBA" id="ARBA00006105"/>
    </source>
</evidence>
<dbReference type="Pfam" id="PF00970">
    <property type="entry name" value="FAD_binding_6"/>
    <property type="match status" value="1"/>
</dbReference>
<dbReference type="PROSITE" id="PS51384">
    <property type="entry name" value="FAD_FR"/>
    <property type="match status" value="1"/>
</dbReference>
<dbReference type="InterPro" id="IPR001199">
    <property type="entry name" value="Cyt_B5-like_heme/steroid-bd"/>
</dbReference>
<dbReference type="InterPro" id="IPR017938">
    <property type="entry name" value="Riboflavin_synthase-like_b-brl"/>
</dbReference>
<dbReference type="PRINTS" id="PR00406">
    <property type="entry name" value="CYTB5RDTASE"/>
</dbReference>
<feature type="region of interest" description="Disordered" evidence="6">
    <location>
        <begin position="13"/>
        <end position="39"/>
    </location>
</feature>
<dbReference type="Proteomes" id="UP000276133">
    <property type="component" value="Unassembled WGS sequence"/>
</dbReference>
<dbReference type="EC" id="1.6.2.2" evidence="9"/>
<dbReference type="CDD" id="cd06183">
    <property type="entry name" value="cyt_b5_reduct_like"/>
    <property type="match status" value="1"/>
</dbReference>
<name>A0A3M7RW01_BRAPC</name>
<keyword evidence="10" id="KW-1185">Reference proteome</keyword>
<feature type="domain" description="FAD-binding FR-type" evidence="8">
    <location>
        <begin position="381"/>
        <end position="488"/>
    </location>
</feature>
<dbReference type="PANTHER" id="PTHR46237:SF1">
    <property type="entry name" value="CYTOCHROME B5 REDUCTASE 4"/>
    <property type="match status" value="1"/>
</dbReference>
<dbReference type="InterPro" id="IPR017927">
    <property type="entry name" value="FAD-bd_FR_type"/>
</dbReference>
<evidence type="ECO:0000313" key="10">
    <source>
        <dbReference type="Proteomes" id="UP000276133"/>
    </source>
</evidence>
<dbReference type="OrthoDB" id="432299at2759"/>
<dbReference type="GO" id="GO:0020037">
    <property type="term" value="F:heme binding"/>
    <property type="evidence" value="ECO:0007669"/>
    <property type="project" value="InterPro"/>
</dbReference>
<dbReference type="InterPro" id="IPR051872">
    <property type="entry name" value="Cytochrome_b5/Flavoprotein_Rdt"/>
</dbReference>
<evidence type="ECO:0000256" key="3">
    <source>
        <dbReference type="ARBA" id="ARBA00022723"/>
    </source>
</evidence>
<accession>A0A3M7RW01</accession>
<dbReference type="InterPro" id="IPR008333">
    <property type="entry name" value="Cbr1-like_FAD-bd_dom"/>
</dbReference>
<dbReference type="Gene3D" id="2.60.40.790">
    <property type="match status" value="1"/>
</dbReference>
<evidence type="ECO:0000313" key="9">
    <source>
        <dbReference type="EMBL" id="RNA27630.1"/>
    </source>
</evidence>
<dbReference type="AlphaFoldDB" id="A0A3M7RW01"/>
<keyword evidence="5" id="KW-0408">Iron</keyword>
<evidence type="ECO:0000256" key="4">
    <source>
        <dbReference type="ARBA" id="ARBA00023002"/>
    </source>
</evidence>
<feature type="compositionally biased region" description="Low complexity" evidence="6">
    <location>
        <begin position="24"/>
        <end position="35"/>
    </location>
</feature>
<dbReference type="Pfam" id="PF00173">
    <property type="entry name" value="Cyt-b5"/>
    <property type="match status" value="1"/>
</dbReference>
<dbReference type="Gene3D" id="3.10.120.10">
    <property type="entry name" value="Cytochrome b5-like heme/steroid binding domain"/>
    <property type="match status" value="1"/>
</dbReference>
<dbReference type="FunFam" id="3.10.120.10:FF:000001">
    <property type="entry name" value="Cytochrome b5 reductase 4"/>
    <property type="match status" value="1"/>
</dbReference>
<gene>
    <name evidence="9" type="ORF">BpHYR1_014765</name>
</gene>
<comment type="similarity">
    <text evidence="1">Belongs to the flavoprotein pyridine nucleotide cytochrome reductase family.</text>
</comment>
<evidence type="ECO:0000256" key="5">
    <source>
        <dbReference type="ARBA" id="ARBA00023004"/>
    </source>
</evidence>
<evidence type="ECO:0000259" key="8">
    <source>
        <dbReference type="PROSITE" id="PS51384"/>
    </source>
</evidence>
<dbReference type="GO" id="GO:0090524">
    <property type="term" value="F:cytochrome-b5 reductase activity, acting on NADH"/>
    <property type="evidence" value="ECO:0007669"/>
    <property type="project" value="UniProtKB-EC"/>
</dbReference>
<dbReference type="InterPro" id="IPR018506">
    <property type="entry name" value="Cyt_B5_heme-BS"/>
</dbReference>